<organism evidence="2 3">
    <name type="scientific">Hibiscus sabdariffa</name>
    <name type="common">roselle</name>
    <dbReference type="NCBI Taxonomy" id="183260"/>
    <lineage>
        <taxon>Eukaryota</taxon>
        <taxon>Viridiplantae</taxon>
        <taxon>Streptophyta</taxon>
        <taxon>Embryophyta</taxon>
        <taxon>Tracheophyta</taxon>
        <taxon>Spermatophyta</taxon>
        <taxon>Magnoliopsida</taxon>
        <taxon>eudicotyledons</taxon>
        <taxon>Gunneridae</taxon>
        <taxon>Pentapetalae</taxon>
        <taxon>rosids</taxon>
        <taxon>malvids</taxon>
        <taxon>Malvales</taxon>
        <taxon>Malvaceae</taxon>
        <taxon>Malvoideae</taxon>
        <taxon>Hibiscus</taxon>
    </lineage>
</organism>
<feature type="region of interest" description="Disordered" evidence="1">
    <location>
        <begin position="1"/>
        <end position="36"/>
    </location>
</feature>
<feature type="compositionally biased region" description="Polar residues" evidence="1">
    <location>
        <begin position="7"/>
        <end position="25"/>
    </location>
</feature>
<accession>A0ABR2PIH3</accession>
<gene>
    <name evidence="2" type="ORF">V6N11_065839</name>
</gene>
<evidence type="ECO:0000313" key="3">
    <source>
        <dbReference type="Proteomes" id="UP001396334"/>
    </source>
</evidence>
<protein>
    <submittedName>
        <fullName evidence="2">Uncharacterized protein</fullName>
    </submittedName>
</protein>
<keyword evidence="3" id="KW-1185">Reference proteome</keyword>
<dbReference type="Proteomes" id="UP001396334">
    <property type="component" value="Unassembled WGS sequence"/>
</dbReference>
<comment type="caution">
    <text evidence="2">The sequence shown here is derived from an EMBL/GenBank/DDBJ whole genome shotgun (WGS) entry which is preliminary data.</text>
</comment>
<evidence type="ECO:0000313" key="2">
    <source>
        <dbReference type="EMBL" id="KAK8988243.1"/>
    </source>
</evidence>
<proteinExistence type="predicted"/>
<sequence length="197" mass="20319">MDGAALSKQSQEASVASPRKNSSVEQGGDDSPRWHTNQLWGIESAGKGRGASMVVAGAFDCVVCDCGGVCSEGDVDFALMGIRSLEGLDIVQPSASVAERDSLGVKVVRGCASVEQYGHVVGVNGESSPSTTVLGLFGAATTLVIESTHGGARKVKPVNTLVESLGSPTKKCVILAARSRRGSDRPAKESKLESVFP</sequence>
<name>A0ABR2PIH3_9ROSI</name>
<dbReference type="EMBL" id="JBBPBN010000059">
    <property type="protein sequence ID" value="KAK8988243.1"/>
    <property type="molecule type" value="Genomic_DNA"/>
</dbReference>
<reference evidence="2 3" key="1">
    <citation type="journal article" date="2024" name="G3 (Bethesda)">
        <title>Genome assembly of Hibiscus sabdariffa L. provides insights into metabolisms of medicinal natural products.</title>
        <authorList>
            <person name="Kim T."/>
        </authorList>
    </citation>
    <scope>NUCLEOTIDE SEQUENCE [LARGE SCALE GENOMIC DNA]</scope>
    <source>
        <strain evidence="2">TK-2024</strain>
        <tissue evidence="2">Old leaves</tissue>
    </source>
</reference>
<evidence type="ECO:0000256" key="1">
    <source>
        <dbReference type="SAM" id="MobiDB-lite"/>
    </source>
</evidence>